<dbReference type="GO" id="GO:0005886">
    <property type="term" value="C:plasma membrane"/>
    <property type="evidence" value="ECO:0007669"/>
    <property type="project" value="UniProtKB-SubCell"/>
</dbReference>
<evidence type="ECO:0000256" key="6">
    <source>
        <dbReference type="ARBA" id="ARBA00022927"/>
    </source>
</evidence>
<keyword evidence="8 12" id="KW-0472">Membrane</keyword>
<comment type="caution">
    <text evidence="14">The sequence shown here is derived from an EMBL/GenBank/DDBJ whole genome shotgun (WGS) entry which is preliminary data.</text>
</comment>
<accession>A0A2G5NLY9</accession>
<proteinExistence type="inferred from homology"/>
<evidence type="ECO:0000256" key="4">
    <source>
        <dbReference type="ARBA" id="ARBA00022692"/>
    </source>
</evidence>
<evidence type="ECO:0000256" key="3">
    <source>
        <dbReference type="ARBA" id="ARBA00022475"/>
    </source>
</evidence>
<keyword evidence="15" id="KW-1185">Reference proteome</keyword>
<dbReference type="PANTHER" id="PTHR12428:SF65">
    <property type="entry name" value="CYTOCHROME C OXIDASE ASSEMBLY PROTEIN COX18, MITOCHONDRIAL"/>
    <property type="match status" value="1"/>
</dbReference>
<evidence type="ECO:0000256" key="1">
    <source>
        <dbReference type="ARBA" id="ARBA00004651"/>
    </source>
</evidence>
<protein>
    <recommendedName>
        <fullName evidence="12">Membrane protein insertase YidC</fullName>
    </recommendedName>
    <alternativeName>
        <fullName evidence="12">Foldase YidC</fullName>
    </alternativeName>
    <alternativeName>
        <fullName evidence="12">Membrane integrase YidC</fullName>
    </alternativeName>
    <alternativeName>
        <fullName evidence="12">Membrane protein YidC</fullName>
    </alternativeName>
</protein>
<evidence type="ECO:0000256" key="2">
    <source>
        <dbReference type="ARBA" id="ARBA00022448"/>
    </source>
</evidence>
<keyword evidence="5 12" id="KW-0732">Signal</keyword>
<keyword evidence="7 12" id="KW-1133">Transmembrane helix</keyword>
<gene>
    <name evidence="12" type="primary">yidC</name>
    <name evidence="14" type="ORF">BFS35_010100</name>
</gene>
<evidence type="ECO:0000256" key="10">
    <source>
        <dbReference type="ARBA" id="ARBA00023186"/>
    </source>
</evidence>
<keyword evidence="2 12" id="KW-0813">Transport</keyword>
<evidence type="ECO:0000259" key="13">
    <source>
        <dbReference type="Pfam" id="PF02096"/>
    </source>
</evidence>
<evidence type="ECO:0000256" key="8">
    <source>
        <dbReference type="ARBA" id="ARBA00023136"/>
    </source>
</evidence>
<evidence type="ECO:0000256" key="7">
    <source>
        <dbReference type="ARBA" id="ARBA00022989"/>
    </source>
</evidence>
<dbReference type="EMBL" id="MJBI02000004">
    <property type="protein sequence ID" value="RAI80127.1"/>
    <property type="molecule type" value="Genomic_DNA"/>
</dbReference>
<comment type="subcellular location">
    <subcellularLocation>
        <location evidence="1 12">Cell membrane</location>
        <topology evidence="1 12">Multi-pass membrane protein</topology>
    </subcellularLocation>
</comment>
<dbReference type="AlphaFoldDB" id="A0A2G5NLY9"/>
<keyword evidence="3 12" id="KW-1003">Cell membrane</keyword>
<dbReference type="HAMAP" id="MF_01811">
    <property type="entry name" value="YidC_type2"/>
    <property type="match status" value="1"/>
</dbReference>
<keyword evidence="11 12" id="KW-0449">Lipoprotein</keyword>
<keyword evidence="6 12" id="KW-0653">Protein transport</keyword>
<dbReference type="CDD" id="cd20070">
    <property type="entry name" value="5TM_YidC_Alb3"/>
    <property type="match status" value="1"/>
</dbReference>
<feature type="transmembrane region" description="Helical" evidence="12">
    <location>
        <begin position="128"/>
        <end position="146"/>
    </location>
</feature>
<comment type="caution">
    <text evidence="12">Lacks conserved residue(s) required for the propagation of feature annotation.</text>
</comment>
<dbReference type="InterPro" id="IPR047196">
    <property type="entry name" value="YidC_ALB_C"/>
</dbReference>
<keyword evidence="9" id="KW-0564">Palmitate</keyword>
<comment type="similarity">
    <text evidence="12">Belongs to the OXA1/ALB3/YidC family. Type 2 subfamily.</text>
</comment>
<evidence type="ECO:0000256" key="5">
    <source>
        <dbReference type="ARBA" id="ARBA00022729"/>
    </source>
</evidence>
<dbReference type="RefSeq" id="WP_099580914.1">
    <property type="nucleotide sequence ID" value="NZ_MJBI02000004.1"/>
</dbReference>
<feature type="transmembrane region" description="Helical" evidence="12">
    <location>
        <begin position="166"/>
        <end position="184"/>
    </location>
</feature>
<evidence type="ECO:0000256" key="12">
    <source>
        <dbReference type="HAMAP-Rule" id="MF_01811"/>
    </source>
</evidence>
<sequence length="243" mass="27529">MKRFFSVLIVLTLILSGCGAQDDGLFHNGIVQPFTDLITFFAGFFDGSYGMGIVLVTLCVRFMMMPMMLSTVKQQKKMQANMKVAGPKIKEIQDKMKLAKDPEEKSVLSQELMKIYGEHHINPMNMGCLPIIVQMPILTGLYFAIIHSKSIAAQSFLWFNLGSPDLMMMLIAGGLYFLQSWISIQYMPEESRKQMWPMAIMSPLMIIFISFHSPAALPLYWSVGAIVLIFQQFISNKLFSDIK</sequence>
<feature type="transmembrane region" description="Helical" evidence="12">
    <location>
        <begin position="219"/>
        <end position="239"/>
    </location>
</feature>
<keyword evidence="4 12" id="KW-0812">Transmembrane</keyword>
<evidence type="ECO:0000313" key="15">
    <source>
        <dbReference type="Proteomes" id="UP000229523"/>
    </source>
</evidence>
<evidence type="ECO:0000256" key="11">
    <source>
        <dbReference type="ARBA" id="ARBA00023288"/>
    </source>
</evidence>
<dbReference type="Proteomes" id="UP000229523">
    <property type="component" value="Unassembled WGS sequence"/>
</dbReference>
<dbReference type="PROSITE" id="PS51257">
    <property type="entry name" value="PROKAR_LIPOPROTEIN"/>
    <property type="match status" value="1"/>
</dbReference>
<dbReference type="PANTHER" id="PTHR12428">
    <property type="entry name" value="OXA1"/>
    <property type="match status" value="1"/>
</dbReference>
<organism evidence="14 15">
    <name type="scientific">Macrococcoides goetzii</name>
    <dbReference type="NCBI Taxonomy" id="1891097"/>
    <lineage>
        <taxon>Bacteria</taxon>
        <taxon>Bacillati</taxon>
        <taxon>Bacillota</taxon>
        <taxon>Bacilli</taxon>
        <taxon>Bacillales</taxon>
        <taxon>Staphylococcaceae</taxon>
        <taxon>Macrococcoides</taxon>
    </lineage>
</organism>
<dbReference type="GO" id="GO:0015031">
    <property type="term" value="P:protein transport"/>
    <property type="evidence" value="ECO:0007669"/>
    <property type="project" value="UniProtKB-KW"/>
</dbReference>
<dbReference type="Pfam" id="PF02096">
    <property type="entry name" value="60KD_IMP"/>
    <property type="match status" value="1"/>
</dbReference>
<dbReference type="GO" id="GO:0051205">
    <property type="term" value="P:protein insertion into membrane"/>
    <property type="evidence" value="ECO:0007669"/>
    <property type="project" value="TreeGrafter"/>
</dbReference>
<keyword evidence="10 12" id="KW-0143">Chaperone</keyword>
<evidence type="ECO:0000256" key="9">
    <source>
        <dbReference type="ARBA" id="ARBA00023139"/>
    </source>
</evidence>
<feature type="domain" description="Membrane insertase YidC/Oxa/ALB C-terminal" evidence="13">
    <location>
        <begin position="49"/>
        <end position="237"/>
    </location>
</feature>
<dbReference type="InterPro" id="IPR001708">
    <property type="entry name" value="YidC/ALB3/OXA1/COX18"/>
</dbReference>
<reference evidence="14 15" key="1">
    <citation type="journal article" date="2018" name="Front. Microbiol.">
        <title>Description and Comparative Genomics of Macrococcus caseolyticus subsp. hominis subsp. nov., Macrococcus goetzii sp. nov., Macrococcus epidermidis sp. nov., and Macrococcus bohemicus sp. nov., Novel Macrococci From Human Clinical Material With Virulence Potential and Suspected Uptake of Foreign DNA by Natural Transformation.</title>
        <authorList>
            <person name="Maslanova I."/>
            <person name="Wertheimer Z."/>
            <person name="Sedlacek I."/>
            <person name="Svec P."/>
            <person name="Indrakova A."/>
            <person name="Kovarovic V."/>
            <person name="Schumann P."/>
            <person name="Sproer C."/>
            <person name="Kralova S."/>
            <person name="Sedo O."/>
            <person name="Kristofova L."/>
            <person name="Vrbovska V."/>
            <person name="Fuzik T."/>
            <person name="Petras P."/>
            <person name="Zdrahal Z."/>
            <person name="Ruzickova V."/>
            <person name="Doskar J."/>
            <person name="Pantucek R."/>
        </authorList>
    </citation>
    <scope>NUCLEOTIDE SEQUENCE [LARGE SCALE GENOMIC DNA]</scope>
    <source>
        <strain evidence="14 15">CCM 4927</strain>
    </source>
</reference>
<evidence type="ECO:0000313" key="14">
    <source>
        <dbReference type="EMBL" id="RAI80127.1"/>
    </source>
</evidence>
<dbReference type="InterPro" id="IPR028055">
    <property type="entry name" value="YidC/Oxa/ALB_C"/>
</dbReference>
<dbReference type="InterPro" id="IPR023060">
    <property type="entry name" value="YidC/YidC1/YidC2_Firmicutes"/>
</dbReference>
<comment type="function">
    <text evidence="12">Required for the insertion and/or proper folding and/or complex formation of integral membrane proteins into the membrane. Involved in integration of membrane proteins that insert both dependently and independently of the Sec translocase complex, as well as at least some lipoproteins.</text>
</comment>
<dbReference type="NCBIfam" id="TIGR03592">
    <property type="entry name" value="yidC_oxa1_cterm"/>
    <property type="match status" value="1"/>
</dbReference>
<dbReference type="GO" id="GO:0032977">
    <property type="term" value="F:membrane insertase activity"/>
    <property type="evidence" value="ECO:0007669"/>
    <property type="project" value="InterPro"/>
</dbReference>
<name>A0A2G5NLY9_9STAP</name>